<evidence type="ECO:0000313" key="4">
    <source>
        <dbReference type="Proteomes" id="UP000294952"/>
    </source>
</evidence>
<dbReference type="GO" id="GO:0004252">
    <property type="term" value="F:serine-type endopeptidase activity"/>
    <property type="evidence" value="ECO:0007669"/>
    <property type="project" value="InterPro"/>
</dbReference>
<reference evidence="2 4" key="2">
    <citation type="submission" date="2019-01" db="EMBL/GenBank/DDBJ databases">
        <title>High-quality-draft genome sequences of five non-tuberculosis mycobacteriaceae isolated from a nosocomial environment.</title>
        <authorList>
            <person name="Tiago I."/>
            <person name="Alarico S."/>
            <person name="Pereira S.G."/>
            <person name="Coelho C."/>
            <person name="Maranha A."/>
            <person name="Empadinhas N."/>
        </authorList>
    </citation>
    <scope>NUCLEOTIDE SEQUENCE [LARGE SCALE GENOMIC DNA]</scope>
    <source>
        <strain evidence="2 4">22DIII</strain>
    </source>
</reference>
<dbReference type="InterPro" id="IPR036286">
    <property type="entry name" value="LexA/Signal_pep-like_sf"/>
</dbReference>
<protein>
    <submittedName>
        <fullName evidence="1">Repressor</fullName>
    </submittedName>
    <submittedName>
        <fullName evidence="2">S26 family signal peptidase</fullName>
    </submittedName>
</protein>
<dbReference type="PATRIC" id="fig|1807.13.peg.3751"/>
<dbReference type="Gene3D" id="2.10.109.10">
    <property type="entry name" value="Umud Fragment, subunit A"/>
    <property type="match status" value="1"/>
</dbReference>
<dbReference type="CDD" id="cd06530">
    <property type="entry name" value="S26_SPase_I"/>
    <property type="match status" value="1"/>
</dbReference>
<proteinExistence type="predicted"/>
<dbReference type="AlphaFoldDB" id="A0A0M2JYB7"/>
<dbReference type="InterPro" id="IPR019533">
    <property type="entry name" value="Peptidase_S26"/>
</dbReference>
<dbReference type="EMBL" id="LAUZ02000045">
    <property type="protein sequence ID" value="KKF01638.1"/>
    <property type="molecule type" value="Genomic_DNA"/>
</dbReference>
<dbReference type="OrthoDB" id="1467636at2"/>
<reference evidence="1 3" key="1">
    <citation type="submission" date="2015-04" db="EMBL/GenBank/DDBJ databases">
        <title>Genome sequence of Mycobacterium obuense UC1.</title>
        <authorList>
            <person name="Greninger A.L."/>
            <person name="Cunningham G."/>
            <person name="Chiu C.Y."/>
            <person name="Miller S."/>
        </authorList>
    </citation>
    <scope>NUCLEOTIDE SEQUENCE [LARGE SCALE GENOMIC DNA]</scope>
    <source>
        <strain evidence="1 3">UC1</strain>
    </source>
</reference>
<sequence length="104" mass="11777">MRRFVVVEDSMRPTLSPGDGLLALRCGRLRVGQLRVFPDPSRSSRYLVKRVGRVRRDARGLMFEAVSDNADAPGVVDSRTFGWVPADRSYRVVWRVRQAGTLET</sequence>
<dbReference type="EMBL" id="SDLP01000001">
    <property type="protein sequence ID" value="TDL12506.1"/>
    <property type="molecule type" value="Genomic_DNA"/>
</dbReference>
<dbReference type="Proteomes" id="UP000034150">
    <property type="component" value="Unassembled WGS sequence"/>
</dbReference>
<dbReference type="SUPFAM" id="SSF51306">
    <property type="entry name" value="LexA/Signal peptidase"/>
    <property type="match status" value="1"/>
</dbReference>
<keyword evidence="3" id="KW-1185">Reference proteome</keyword>
<name>A0A0M2JYB7_9MYCO</name>
<comment type="caution">
    <text evidence="1">The sequence shown here is derived from an EMBL/GenBank/DDBJ whole genome shotgun (WGS) entry which is preliminary data.</text>
</comment>
<dbReference type="GO" id="GO:0006465">
    <property type="term" value="P:signal peptide processing"/>
    <property type="evidence" value="ECO:0007669"/>
    <property type="project" value="InterPro"/>
</dbReference>
<evidence type="ECO:0000313" key="3">
    <source>
        <dbReference type="Proteomes" id="UP000034150"/>
    </source>
</evidence>
<organism evidence="1 3">
    <name type="scientific">Mycolicibacterium obuense</name>
    <dbReference type="NCBI Taxonomy" id="1807"/>
    <lineage>
        <taxon>Bacteria</taxon>
        <taxon>Bacillati</taxon>
        <taxon>Actinomycetota</taxon>
        <taxon>Actinomycetes</taxon>
        <taxon>Mycobacteriales</taxon>
        <taxon>Mycobacteriaceae</taxon>
        <taxon>Mycolicibacterium</taxon>
    </lineage>
</organism>
<gene>
    <name evidence="2" type="ORF">EUA04_00265</name>
    <name evidence="1" type="ORF">WN67_12465</name>
</gene>
<accession>A0A0M2JYB7</accession>
<evidence type="ECO:0000313" key="2">
    <source>
        <dbReference type="EMBL" id="TDL12506.1"/>
    </source>
</evidence>
<dbReference type="Proteomes" id="UP000294952">
    <property type="component" value="Unassembled WGS sequence"/>
</dbReference>
<evidence type="ECO:0000313" key="1">
    <source>
        <dbReference type="EMBL" id="KKF01638.1"/>
    </source>
</evidence>